<feature type="region of interest" description="Disordered" evidence="1">
    <location>
        <begin position="47"/>
        <end position="73"/>
    </location>
</feature>
<feature type="transmembrane region" description="Helical" evidence="2">
    <location>
        <begin position="20"/>
        <end position="43"/>
    </location>
</feature>
<dbReference type="AlphaFoldDB" id="A0A2U2RI49"/>
<evidence type="ECO:0000313" key="3">
    <source>
        <dbReference type="EMBL" id="PWH05511.1"/>
    </source>
</evidence>
<comment type="caution">
    <text evidence="3">The sequence shown here is derived from an EMBL/GenBank/DDBJ whole genome shotgun (WGS) entry which is preliminary data.</text>
</comment>
<dbReference type="EMBL" id="QFKX01000005">
    <property type="protein sequence ID" value="PWH05511.1"/>
    <property type="molecule type" value="Genomic_DNA"/>
</dbReference>
<proteinExistence type="predicted"/>
<evidence type="ECO:0000256" key="2">
    <source>
        <dbReference type="SAM" id="Phobius"/>
    </source>
</evidence>
<dbReference type="OrthoDB" id="4794249at2"/>
<keyword evidence="2" id="KW-0812">Transmembrane</keyword>
<keyword evidence="4" id="KW-1185">Reference proteome</keyword>
<dbReference type="Proteomes" id="UP000245590">
    <property type="component" value="Unassembled WGS sequence"/>
</dbReference>
<reference evidence="3 4" key="1">
    <citation type="submission" date="2018-05" db="EMBL/GenBank/DDBJ databases">
        <title>Brachybacterium sp. M1HQ-2T, whole genome shotgun sequence.</title>
        <authorList>
            <person name="Tuo L."/>
        </authorList>
    </citation>
    <scope>NUCLEOTIDE SEQUENCE [LARGE SCALE GENOMIC DNA]</scope>
    <source>
        <strain evidence="3 4">M1HQ-2</strain>
    </source>
</reference>
<gene>
    <name evidence="3" type="ORF">DEO23_13160</name>
</gene>
<feature type="compositionally biased region" description="Polar residues" evidence="1">
    <location>
        <begin position="63"/>
        <end position="73"/>
    </location>
</feature>
<keyword evidence="2" id="KW-1133">Transmembrane helix</keyword>
<sequence length="73" mass="7654">MLDHVMILAEGASHAEEGGVPPILVGGAMFIGLLILLGITYLFSGQNQRPARGHGSSHEREGQGSTSSDSTRH</sequence>
<protein>
    <submittedName>
        <fullName evidence="3">Uncharacterized protein</fullName>
    </submittedName>
</protein>
<accession>A0A2U2RI49</accession>
<dbReference type="RefSeq" id="WP_109276474.1">
    <property type="nucleotide sequence ID" value="NZ_QFKX01000005.1"/>
</dbReference>
<organism evidence="3 4">
    <name type="scientific">Brachybacterium endophyticum</name>
    <dbReference type="NCBI Taxonomy" id="2182385"/>
    <lineage>
        <taxon>Bacteria</taxon>
        <taxon>Bacillati</taxon>
        <taxon>Actinomycetota</taxon>
        <taxon>Actinomycetes</taxon>
        <taxon>Micrococcales</taxon>
        <taxon>Dermabacteraceae</taxon>
        <taxon>Brachybacterium</taxon>
    </lineage>
</organism>
<evidence type="ECO:0000313" key="4">
    <source>
        <dbReference type="Proteomes" id="UP000245590"/>
    </source>
</evidence>
<evidence type="ECO:0000256" key="1">
    <source>
        <dbReference type="SAM" id="MobiDB-lite"/>
    </source>
</evidence>
<keyword evidence="2" id="KW-0472">Membrane</keyword>
<name>A0A2U2RI49_9MICO</name>